<dbReference type="SUPFAM" id="SSF81665">
    <property type="entry name" value="Calcium ATPase, transmembrane domain M"/>
    <property type="match status" value="1"/>
</dbReference>
<dbReference type="EMBL" id="OY726397">
    <property type="protein sequence ID" value="CAJ1508820.1"/>
    <property type="molecule type" value="Genomic_DNA"/>
</dbReference>
<dbReference type="InterPro" id="IPR027256">
    <property type="entry name" value="P-typ_ATPase_IB"/>
</dbReference>
<evidence type="ECO:0000259" key="12">
    <source>
        <dbReference type="PROSITE" id="PS50846"/>
    </source>
</evidence>
<evidence type="ECO:0000256" key="7">
    <source>
        <dbReference type="ARBA" id="ARBA00022840"/>
    </source>
</evidence>
<dbReference type="InterPro" id="IPR059000">
    <property type="entry name" value="ATPase_P-type_domA"/>
</dbReference>
<feature type="transmembrane region" description="Helical" evidence="11">
    <location>
        <begin position="188"/>
        <end position="204"/>
    </location>
</feature>
<dbReference type="PANTHER" id="PTHR43520:SF8">
    <property type="entry name" value="P-TYPE CU(+) TRANSPORTER"/>
    <property type="match status" value="1"/>
</dbReference>
<evidence type="ECO:0000256" key="9">
    <source>
        <dbReference type="ARBA" id="ARBA00022989"/>
    </source>
</evidence>
<evidence type="ECO:0000313" key="14">
    <source>
        <dbReference type="Proteomes" id="UP001190465"/>
    </source>
</evidence>
<gene>
    <name evidence="13" type="ORF">MU0053_003978</name>
</gene>
<keyword evidence="10 11" id="KW-0472">Membrane</keyword>
<dbReference type="NCBIfam" id="TIGR01494">
    <property type="entry name" value="ATPase_P-type"/>
    <property type="match status" value="2"/>
</dbReference>
<feature type="domain" description="HMA" evidence="12">
    <location>
        <begin position="6"/>
        <end position="70"/>
    </location>
</feature>
<dbReference type="SUPFAM" id="SSF55008">
    <property type="entry name" value="HMA, heavy metal-associated domain"/>
    <property type="match status" value="1"/>
</dbReference>
<evidence type="ECO:0000256" key="4">
    <source>
        <dbReference type="ARBA" id="ARBA00022692"/>
    </source>
</evidence>
<feature type="transmembrane region" description="Helical" evidence="11">
    <location>
        <begin position="700"/>
        <end position="718"/>
    </location>
</feature>
<evidence type="ECO:0000313" key="13">
    <source>
        <dbReference type="EMBL" id="CAJ1508820.1"/>
    </source>
</evidence>
<dbReference type="InterPro" id="IPR018303">
    <property type="entry name" value="ATPase_P-typ_P_site"/>
</dbReference>
<evidence type="ECO:0000256" key="10">
    <source>
        <dbReference type="ARBA" id="ARBA00023136"/>
    </source>
</evidence>
<dbReference type="InterPro" id="IPR008250">
    <property type="entry name" value="ATPase_P-typ_transduc_dom_A_sf"/>
</dbReference>
<dbReference type="InterPro" id="IPR017969">
    <property type="entry name" value="Heavy-metal-associated_CS"/>
</dbReference>
<dbReference type="InterPro" id="IPR036412">
    <property type="entry name" value="HAD-like_sf"/>
</dbReference>
<keyword evidence="7 11" id="KW-0067">ATP-binding</keyword>
<dbReference type="Pfam" id="PF00702">
    <property type="entry name" value="Hydrolase"/>
    <property type="match status" value="1"/>
</dbReference>
<keyword evidence="5 11" id="KW-0479">Metal-binding</keyword>
<name>A0ABM9M243_9MYCO</name>
<dbReference type="SUPFAM" id="SSF56784">
    <property type="entry name" value="HAD-like"/>
    <property type="match status" value="1"/>
</dbReference>
<sequence>MTATSLVTDLRLSGMTCASCAARVERGLNDLEGVRASVNFAVERAHVEHSERVSEADLVRAVEQAGYQAAVIGRGAAVEDAGPDATGPDLRPRLLVSAVLALPVVLVSMIPAWQFPGWQWVLLALTTPIVFWGGYSFHRAAAQAARHRSSTMDTLVSLGTLAAYLWSLYAVVSVAGHTGGGFSGFHEHLYFEVAAVVTVFLLLGRHAEAKAKRSAGSALRELLSLGAKDATVLRDGAPVQIPVAELTVGDVFVVRPGERVATDGVVVEGASALDTAAMTGESVPVDVRPGAAVLGGAVNTYGRVQVRATRVGADTQLARMGQLVTEAQNGKASIQRLADRISAVFVPVVLVIAALTVLGWLLLGGAVSAAFTAAVAVLIVACPCALGLATPTAILVGTGRGAQLGILIKNPQVLETVTGIDTVVLDKTGTVTTGAMSVAEVQAHSGEQRDEVLARAAAVEAASEHPLAAAIVAAARQRDLTVAPVTDFVNEPGVGVAGTVAGVRVRVSRAGTLAGVDLLGSPQPGAPGTEVEVAWDGRVRGTIRVADTVKPSSAQAIAELTAMGLTPMLLSGDSAAVSERVADEVGIDRSNVIAGVLPTGKAEVIAALRAEGKRVAMVGDGVNDSVALATADIGMAMGTGTDAAIEAGDITLVRGDLRTVPRALRLSARTLRTIRVNLFWAFFYNAAAIPLAAVGLLNPMIAGAAMAASSVLVVANSLRLRAFR</sequence>
<comment type="subcellular location">
    <subcellularLocation>
        <location evidence="1">Cell membrane</location>
        <topology evidence="1">Multi-pass membrane protein</topology>
    </subcellularLocation>
</comment>
<dbReference type="PANTHER" id="PTHR43520">
    <property type="entry name" value="ATP7, ISOFORM B"/>
    <property type="match status" value="1"/>
</dbReference>
<keyword evidence="6 11" id="KW-0547">Nucleotide-binding</keyword>
<feature type="transmembrane region" description="Helical" evidence="11">
    <location>
        <begin position="674"/>
        <end position="694"/>
    </location>
</feature>
<dbReference type="Pfam" id="PF00403">
    <property type="entry name" value="HMA"/>
    <property type="match status" value="1"/>
</dbReference>
<feature type="transmembrane region" description="Helical" evidence="11">
    <location>
        <begin position="94"/>
        <end position="112"/>
    </location>
</feature>
<dbReference type="CDD" id="cd00371">
    <property type="entry name" value="HMA"/>
    <property type="match status" value="1"/>
</dbReference>
<proteinExistence type="inferred from homology"/>
<evidence type="ECO:0000256" key="11">
    <source>
        <dbReference type="RuleBase" id="RU362081"/>
    </source>
</evidence>
<evidence type="ECO:0000256" key="3">
    <source>
        <dbReference type="ARBA" id="ARBA00022475"/>
    </source>
</evidence>
<dbReference type="NCBIfam" id="TIGR01512">
    <property type="entry name" value="ATPase-IB2_Cd"/>
    <property type="match status" value="1"/>
</dbReference>
<feature type="transmembrane region" description="Helical" evidence="11">
    <location>
        <begin position="341"/>
        <end position="363"/>
    </location>
</feature>
<feature type="transmembrane region" description="Helical" evidence="11">
    <location>
        <begin position="369"/>
        <end position="396"/>
    </location>
</feature>
<dbReference type="PRINTS" id="PR00943">
    <property type="entry name" value="CUATPASE"/>
</dbReference>
<dbReference type="InterPro" id="IPR036163">
    <property type="entry name" value="HMA_dom_sf"/>
</dbReference>
<dbReference type="PROSITE" id="PS00154">
    <property type="entry name" value="ATPASE_E1_E2"/>
    <property type="match status" value="1"/>
</dbReference>
<feature type="transmembrane region" description="Helical" evidence="11">
    <location>
        <begin position="155"/>
        <end position="176"/>
    </location>
</feature>
<keyword evidence="3 11" id="KW-1003">Cell membrane</keyword>
<dbReference type="Gene3D" id="2.70.150.10">
    <property type="entry name" value="Calcium-transporting ATPase, cytoplasmic transduction domain A"/>
    <property type="match status" value="1"/>
</dbReference>
<dbReference type="InterPro" id="IPR023214">
    <property type="entry name" value="HAD_sf"/>
</dbReference>
<dbReference type="Gene3D" id="3.40.1110.10">
    <property type="entry name" value="Calcium-transporting ATPase, cytoplasmic domain N"/>
    <property type="match status" value="1"/>
</dbReference>
<dbReference type="CDD" id="cd02094">
    <property type="entry name" value="P-type_ATPase_Cu-like"/>
    <property type="match status" value="1"/>
</dbReference>
<evidence type="ECO:0000256" key="8">
    <source>
        <dbReference type="ARBA" id="ARBA00022967"/>
    </source>
</evidence>
<dbReference type="Proteomes" id="UP001190465">
    <property type="component" value="Chromosome"/>
</dbReference>
<keyword evidence="14" id="KW-1185">Reference proteome</keyword>
<keyword evidence="9 11" id="KW-1133">Transmembrane helix</keyword>
<evidence type="ECO:0000256" key="6">
    <source>
        <dbReference type="ARBA" id="ARBA00022741"/>
    </source>
</evidence>
<dbReference type="RefSeq" id="WP_308479309.1">
    <property type="nucleotide sequence ID" value="NZ_OY726397.1"/>
</dbReference>
<dbReference type="PRINTS" id="PR00119">
    <property type="entry name" value="CATATPASE"/>
</dbReference>
<dbReference type="Gene3D" id="3.30.70.100">
    <property type="match status" value="1"/>
</dbReference>
<dbReference type="InterPro" id="IPR023298">
    <property type="entry name" value="ATPase_P-typ_TM_dom_sf"/>
</dbReference>
<evidence type="ECO:0000256" key="5">
    <source>
        <dbReference type="ARBA" id="ARBA00022723"/>
    </source>
</evidence>
<evidence type="ECO:0000256" key="1">
    <source>
        <dbReference type="ARBA" id="ARBA00004651"/>
    </source>
</evidence>
<accession>A0ABM9M243</accession>
<dbReference type="NCBIfam" id="TIGR01525">
    <property type="entry name" value="ATPase-IB_hvy"/>
    <property type="match status" value="1"/>
</dbReference>
<reference evidence="13 14" key="1">
    <citation type="submission" date="2023-08" db="EMBL/GenBank/DDBJ databases">
        <authorList>
            <person name="Folkvardsen B D."/>
            <person name="Norman A."/>
        </authorList>
    </citation>
    <scope>NUCLEOTIDE SEQUENCE [LARGE SCALE GENOMIC DNA]</scope>
    <source>
        <strain evidence="13 14">Mu0053</strain>
    </source>
</reference>
<keyword evidence="8" id="KW-1278">Translocase</keyword>
<comment type="similarity">
    <text evidence="2 11">Belongs to the cation transport ATPase (P-type) (TC 3.A.3) family. Type IB subfamily.</text>
</comment>
<evidence type="ECO:0000256" key="2">
    <source>
        <dbReference type="ARBA" id="ARBA00006024"/>
    </source>
</evidence>
<protein>
    <submittedName>
        <fullName evidence="13">Heavy metal translocating P-type ATPase</fullName>
    </submittedName>
</protein>
<dbReference type="Pfam" id="PF00122">
    <property type="entry name" value="E1-E2_ATPase"/>
    <property type="match status" value="1"/>
</dbReference>
<dbReference type="Gene3D" id="3.40.50.1000">
    <property type="entry name" value="HAD superfamily/HAD-like"/>
    <property type="match status" value="1"/>
</dbReference>
<dbReference type="InterPro" id="IPR001757">
    <property type="entry name" value="P_typ_ATPase"/>
</dbReference>
<dbReference type="PROSITE" id="PS01047">
    <property type="entry name" value="HMA_1"/>
    <property type="match status" value="1"/>
</dbReference>
<feature type="transmembrane region" description="Helical" evidence="11">
    <location>
        <begin position="118"/>
        <end position="135"/>
    </location>
</feature>
<dbReference type="NCBIfam" id="TIGR01511">
    <property type="entry name" value="ATPase-IB1_Cu"/>
    <property type="match status" value="1"/>
</dbReference>
<dbReference type="InterPro" id="IPR006121">
    <property type="entry name" value="HMA_dom"/>
</dbReference>
<dbReference type="InterPro" id="IPR023299">
    <property type="entry name" value="ATPase_P-typ_cyto_dom_N"/>
</dbReference>
<dbReference type="SUPFAM" id="SSF81653">
    <property type="entry name" value="Calcium ATPase, transduction domain A"/>
    <property type="match status" value="1"/>
</dbReference>
<dbReference type="PROSITE" id="PS50846">
    <property type="entry name" value="HMA_2"/>
    <property type="match status" value="1"/>
</dbReference>
<organism evidence="13 14">
    <name type="scientific">[Mycobacterium] burgundiense</name>
    <dbReference type="NCBI Taxonomy" id="3064286"/>
    <lineage>
        <taxon>Bacteria</taxon>
        <taxon>Bacillati</taxon>
        <taxon>Actinomycetota</taxon>
        <taxon>Actinomycetes</taxon>
        <taxon>Mycobacteriales</taxon>
        <taxon>Mycobacteriaceae</taxon>
        <taxon>Mycolicibacterium</taxon>
    </lineage>
</organism>
<keyword evidence="4 11" id="KW-0812">Transmembrane</keyword>